<keyword evidence="4" id="KW-1185">Reference proteome</keyword>
<dbReference type="STRING" id="996166.SAMN05192554_1266"/>
<dbReference type="OrthoDB" id="307404at2157"/>
<protein>
    <submittedName>
        <fullName evidence="3">Nucleotide-binding universal stress protein, UspA family</fullName>
    </submittedName>
</protein>
<dbReference type="InterPro" id="IPR006016">
    <property type="entry name" value="UspA"/>
</dbReference>
<evidence type="ECO:0000256" key="1">
    <source>
        <dbReference type="ARBA" id="ARBA00008791"/>
    </source>
</evidence>
<dbReference type="EMBL" id="FNIA01000026">
    <property type="protein sequence ID" value="SDN30710.1"/>
    <property type="molecule type" value="Genomic_DNA"/>
</dbReference>
<dbReference type="CDD" id="cd00293">
    <property type="entry name" value="USP-like"/>
    <property type="match status" value="1"/>
</dbReference>
<dbReference type="SUPFAM" id="SSF52402">
    <property type="entry name" value="Adenine nucleotide alpha hydrolases-like"/>
    <property type="match status" value="1"/>
</dbReference>
<proteinExistence type="inferred from homology"/>
<reference evidence="3 4" key="1">
    <citation type="submission" date="2016-10" db="EMBL/GenBank/DDBJ databases">
        <authorList>
            <person name="de Groot N.N."/>
        </authorList>
    </citation>
    <scope>NUCLEOTIDE SEQUENCE [LARGE SCALE GENOMIC DNA]</scope>
    <source>
        <strain evidence="4">EB21,IBRC-M 10013,KCTC 4048</strain>
    </source>
</reference>
<evidence type="ECO:0000313" key="4">
    <source>
        <dbReference type="Proteomes" id="UP000199370"/>
    </source>
</evidence>
<dbReference type="Pfam" id="PF00582">
    <property type="entry name" value="Usp"/>
    <property type="match status" value="1"/>
</dbReference>
<dbReference type="Gene3D" id="3.40.50.620">
    <property type="entry name" value="HUPs"/>
    <property type="match status" value="1"/>
</dbReference>
<evidence type="ECO:0000259" key="2">
    <source>
        <dbReference type="Pfam" id="PF00582"/>
    </source>
</evidence>
<name>A0A1H0AAW6_9EURY</name>
<dbReference type="PANTHER" id="PTHR46268:SF6">
    <property type="entry name" value="UNIVERSAL STRESS PROTEIN UP12"/>
    <property type="match status" value="1"/>
</dbReference>
<gene>
    <name evidence="3" type="ORF">SAMN05192554_1266</name>
</gene>
<dbReference type="Proteomes" id="UP000199370">
    <property type="component" value="Unassembled WGS sequence"/>
</dbReference>
<organism evidence="3 4">
    <name type="scientific">Haloarchaeobius iranensis</name>
    <dbReference type="NCBI Taxonomy" id="996166"/>
    <lineage>
        <taxon>Archaea</taxon>
        <taxon>Methanobacteriati</taxon>
        <taxon>Methanobacteriota</taxon>
        <taxon>Stenosarchaea group</taxon>
        <taxon>Halobacteria</taxon>
        <taxon>Halobacteriales</taxon>
        <taxon>Halorubellaceae</taxon>
        <taxon>Haloarchaeobius</taxon>
    </lineage>
</organism>
<evidence type="ECO:0000313" key="3">
    <source>
        <dbReference type="EMBL" id="SDN30710.1"/>
    </source>
</evidence>
<comment type="similarity">
    <text evidence="1">Belongs to the universal stress protein A family.</text>
</comment>
<accession>A0A1H0AAW6</accession>
<dbReference type="RefSeq" id="WP_089735814.1">
    <property type="nucleotide sequence ID" value="NZ_FNIA01000026.1"/>
</dbReference>
<dbReference type="InterPro" id="IPR014729">
    <property type="entry name" value="Rossmann-like_a/b/a_fold"/>
</dbReference>
<dbReference type="AlphaFoldDB" id="A0A1H0AAW6"/>
<dbReference type="PANTHER" id="PTHR46268">
    <property type="entry name" value="STRESS RESPONSE PROTEIN NHAX"/>
    <property type="match status" value="1"/>
</dbReference>
<sequence length="150" mass="16679">MERILVVIRNRSATTRELVHEAGEVAAGTGAELRLLHVMPDEEYDERMSSRLESKTGGYSLDEAETEAKRLAAEVGRRALSDVDVDYDVIAAVGHEEETILDIADDHECDHLFIAGRRRSPSGKALFGDLTQRILLNFDGMVTVHLTDEE</sequence>
<feature type="domain" description="UspA" evidence="2">
    <location>
        <begin position="2"/>
        <end position="144"/>
    </location>
</feature>